<accession>A0A519BP06</accession>
<name>A0A519BP06_9DELT</name>
<gene>
    <name evidence="1" type="ORF">EVG15_02550</name>
</gene>
<sequence length="206" mass="23419">MKSIEDKILNKLYRRGKGYAFSSSDFIKEFPINNIEKALSSLAQKGKIRRLTRGIYDYPEYSPFLKKELSPDIRQVADAISRKFNLKIEASGDTALNILGISTQVPGKYIYLSNGPKKTYRILNNISLEFKSSALKNIGFRYKESSLIVQALKSLGKENITDDVKAKIKERIDSKTCSNILEDTKTSDTWIYETIKQICKKELSNG</sequence>
<reference evidence="1 2" key="1">
    <citation type="journal article" date="2019" name="ISME J.">
        <title>Insights into ecological role of a new deltaproteobacterial order Candidatus Acidulodesulfobacterales by metagenomics and metatranscriptomics.</title>
        <authorList>
            <person name="Tan S."/>
            <person name="Liu J."/>
            <person name="Fang Y."/>
            <person name="Hedlund B.P."/>
            <person name="Lian Z.H."/>
            <person name="Huang L.Y."/>
            <person name="Li J.T."/>
            <person name="Huang L.N."/>
            <person name="Li W.J."/>
            <person name="Jiang H.C."/>
            <person name="Dong H.L."/>
            <person name="Shu W.S."/>
        </authorList>
    </citation>
    <scope>NUCLEOTIDE SEQUENCE [LARGE SCALE GENOMIC DNA]</scope>
    <source>
        <strain evidence="1">AP1</strain>
    </source>
</reference>
<dbReference type="InterPro" id="IPR045738">
    <property type="entry name" value="DUF6088"/>
</dbReference>
<dbReference type="Proteomes" id="UP000319296">
    <property type="component" value="Unassembled WGS sequence"/>
</dbReference>
<evidence type="ECO:0000313" key="1">
    <source>
        <dbReference type="EMBL" id="RZD19002.1"/>
    </source>
</evidence>
<comment type="caution">
    <text evidence="1">The sequence shown here is derived from an EMBL/GenBank/DDBJ whole genome shotgun (WGS) entry which is preliminary data.</text>
</comment>
<proteinExistence type="predicted"/>
<organism evidence="1 2">
    <name type="scientific">Candidatus Acididesulfobacter diazotrophicus</name>
    <dbReference type="NCBI Taxonomy" id="2597226"/>
    <lineage>
        <taxon>Bacteria</taxon>
        <taxon>Deltaproteobacteria</taxon>
        <taxon>Candidatus Acidulodesulfobacterales</taxon>
        <taxon>Candidatus Acididesulfobacter</taxon>
    </lineage>
</organism>
<protein>
    <recommendedName>
        <fullName evidence="3">Type IV toxin-antitoxin system AbiEi family antitoxin domain-containing protein</fullName>
    </recommendedName>
</protein>
<dbReference type="Pfam" id="PF19570">
    <property type="entry name" value="DUF6088"/>
    <property type="match status" value="1"/>
</dbReference>
<evidence type="ECO:0000313" key="2">
    <source>
        <dbReference type="Proteomes" id="UP000319296"/>
    </source>
</evidence>
<evidence type="ECO:0008006" key="3">
    <source>
        <dbReference type="Google" id="ProtNLM"/>
    </source>
</evidence>
<dbReference type="AlphaFoldDB" id="A0A519BP06"/>
<dbReference type="EMBL" id="SGBB01000003">
    <property type="protein sequence ID" value="RZD19002.1"/>
    <property type="molecule type" value="Genomic_DNA"/>
</dbReference>